<name>A0ABW0QHC5_9BURK</name>
<dbReference type="Proteomes" id="UP001596084">
    <property type="component" value="Unassembled WGS sequence"/>
</dbReference>
<keyword evidence="6" id="KW-1185">Reference proteome</keyword>
<dbReference type="SUPFAM" id="SSF89562">
    <property type="entry name" value="RraA-like"/>
    <property type="match status" value="1"/>
</dbReference>
<evidence type="ECO:0000256" key="2">
    <source>
        <dbReference type="ARBA" id="ARBA00016549"/>
    </source>
</evidence>
<protein>
    <recommendedName>
        <fullName evidence="2">Putative 4-hydroxy-4-methyl-2-oxoglutarate aldolase</fullName>
    </recommendedName>
    <alternativeName>
        <fullName evidence="3">Regulator of ribonuclease activity homolog</fullName>
    </alternativeName>
    <alternativeName>
        <fullName evidence="4">RraA-like protein</fullName>
    </alternativeName>
</protein>
<gene>
    <name evidence="5" type="ORF">ACFPP7_20415</name>
</gene>
<evidence type="ECO:0000256" key="1">
    <source>
        <dbReference type="ARBA" id="ARBA00001968"/>
    </source>
</evidence>
<evidence type="ECO:0000313" key="6">
    <source>
        <dbReference type="Proteomes" id="UP001596084"/>
    </source>
</evidence>
<dbReference type="EMBL" id="JBHSMX010000064">
    <property type="protein sequence ID" value="MFC5523257.1"/>
    <property type="molecule type" value="Genomic_DNA"/>
</dbReference>
<reference evidence="6" key="1">
    <citation type="journal article" date="2019" name="Int. J. Syst. Evol. Microbiol.">
        <title>The Global Catalogue of Microorganisms (GCM) 10K type strain sequencing project: providing services to taxonomists for standard genome sequencing and annotation.</title>
        <authorList>
            <consortium name="The Broad Institute Genomics Platform"/>
            <consortium name="The Broad Institute Genome Sequencing Center for Infectious Disease"/>
            <person name="Wu L."/>
            <person name="Ma J."/>
        </authorList>
    </citation>
    <scope>NUCLEOTIDE SEQUENCE [LARGE SCALE GENOMIC DNA]</scope>
    <source>
        <strain evidence="6">CGMCC 4.7277</strain>
    </source>
</reference>
<evidence type="ECO:0000256" key="3">
    <source>
        <dbReference type="ARBA" id="ARBA00029596"/>
    </source>
</evidence>
<dbReference type="PANTHER" id="PTHR33254:SF4">
    <property type="entry name" value="4-HYDROXY-4-METHYL-2-OXOGLUTARATE ALDOLASE 3-RELATED"/>
    <property type="match status" value="1"/>
</dbReference>
<comment type="caution">
    <text evidence="5">The sequence shown here is derived from an EMBL/GenBank/DDBJ whole genome shotgun (WGS) entry which is preliminary data.</text>
</comment>
<dbReference type="Gene3D" id="3.50.30.40">
    <property type="entry name" value="Ribonuclease E inhibitor RraA/RraA-like"/>
    <property type="match status" value="1"/>
</dbReference>
<dbReference type="InterPro" id="IPR005493">
    <property type="entry name" value="RraA/RraA-like"/>
</dbReference>
<dbReference type="InterPro" id="IPR036704">
    <property type="entry name" value="RraA/RraA-like_sf"/>
</dbReference>
<proteinExistence type="predicted"/>
<organism evidence="5 6">
    <name type="scientific">Polaromonas jejuensis</name>
    <dbReference type="NCBI Taxonomy" id="457502"/>
    <lineage>
        <taxon>Bacteria</taxon>
        <taxon>Pseudomonadati</taxon>
        <taxon>Pseudomonadota</taxon>
        <taxon>Betaproteobacteria</taxon>
        <taxon>Burkholderiales</taxon>
        <taxon>Comamonadaceae</taxon>
        <taxon>Polaromonas</taxon>
    </lineage>
</organism>
<dbReference type="NCBIfam" id="NF004850">
    <property type="entry name" value="PRK06201.1"/>
    <property type="match status" value="1"/>
</dbReference>
<sequence>MSNGIAIEARRDAFVPGIEALRGMPSSVIGDVMGRLVGTTGLHPVNRTPVTMCGNALTVSVRAGDNLLIHKALELLLPGDALVVDGAGDISRALVGEIMMTVARMRGSVGFVMDGAVRDVQAFEQHQFPCWARGINLRGPYKDGPGTINRPISIGGMLVNPGDIIVGDSDGLVAVSPQEALAVAKRARKKVAQELATIQSILNGSYSASWIDERLKQKEV</sequence>
<evidence type="ECO:0000313" key="5">
    <source>
        <dbReference type="EMBL" id="MFC5523257.1"/>
    </source>
</evidence>
<dbReference type="Pfam" id="PF03737">
    <property type="entry name" value="RraA-like"/>
    <property type="match status" value="1"/>
</dbReference>
<comment type="cofactor">
    <cofactor evidence="1">
        <name>a divalent metal cation</name>
        <dbReference type="ChEBI" id="CHEBI:60240"/>
    </cofactor>
</comment>
<dbReference type="CDD" id="cd16841">
    <property type="entry name" value="RraA_family"/>
    <property type="match status" value="1"/>
</dbReference>
<dbReference type="RefSeq" id="WP_068834010.1">
    <property type="nucleotide sequence ID" value="NZ_JBHSMX010000064.1"/>
</dbReference>
<evidence type="ECO:0000256" key="4">
    <source>
        <dbReference type="ARBA" id="ARBA00030169"/>
    </source>
</evidence>
<dbReference type="PANTHER" id="PTHR33254">
    <property type="entry name" value="4-HYDROXY-4-METHYL-2-OXOGLUTARATE ALDOLASE 3-RELATED"/>
    <property type="match status" value="1"/>
</dbReference>
<accession>A0ABW0QHC5</accession>